<proteinExistence type="inferred from homology"/>
<comment type="caution">
    <text evidence="6">The sequence shown here is derived from an EMBL/GenBank/DDBJ whole genome shotgun (WGS) entry which is preliminary data.</text>
</comment>
<dbReference type="GO" id="GO:0006364">
    <property type="term" value="P:rRNA processing"/>
    <property type="evidence" value="ECO:0007669"/>
    <property type="project" value="UniProtKB-UniRule"/>
</dbReference>
<organism evidence="6 7">
    <name type="scientific">Peribacillus glennii</name>
    <dbReference type="NCBI Taxonomy" id="2303991"/>
    <lineage>
        <taxon>Bacteria</taxon>
        <taxon>Bacillati</taxon>
        <taxon>Bacillota</taxon>
        <taxon>Bacilli</taxon>
        <taxon>Bacillales</taxon>
        <taxon>Bacillaceae</taxon>
        <taxon>Peribacillus</taxon>
    </lineage>
</organism>
<dbReference type="InterPro" id="IPR000999">
    <property type="entry name" value="RNase_III_dom"/>
</dbReference>
<keyword evidence="2 4" id="KW-0255">Endonuclease</keyword>
<dbReference type="GO" id="GO:0019843">
    <property type="term" value="F:rRNA binding"/>
    <property type="evidence" value="ECO:0007669"/>
    <property type="project" value="UniProtKB-UniRule"/>
</dbReference>
<dbReference type="GO" id="GO:0005737">
    <property type="term" value="C:cytoplasm"/>
    <property type="evidence" value="ECO:0007669"/>
    <property type="project" value="UniProtKB-SubCell"/>
</dbReference>
<evidence type="ECO:0000256" key="2">
    <source>
        <dbReference type="ARBA" id="ARBA00022759"/>
    </source>
</evidence>
<comment type="function">
    <text evidence="4">Involved in correct processing of both the 5' and 3' ends of 23S rRNA precursor. Processes 30S rRNA precursor transcript even in absence of ribonuclease 3 (Rnc); Rnc processes 30S rRNA into smaller rRNA precursors.</text>
</comment>
<feature type="domain" description="RNase III" evidence="5">
    <location>
        <begin position="1"/>
        <end position="134"/>
    </location>
</feature>
<feature type="active site" evidence="4">
    <location>
        <position position="23"/>
    </location>
</feature>
<comment type="subunit">
    <text evidence="4">Homodimer.</text>
</comment>
<dbReference type="Proteomes" id="UP000262939">
    <property type="component" value="Unassembled WGS sequence"/>
</dbReference>
<evidence type="ECO:0000313" key="7">
    <source>
        <dbReference type="Proteomes" id="UP000262939"/>
    </source>
</evidence>
<evidence type="ECO:0000259" key="5">
    <source>
        <dbReference type="SMART" id="SM00535"/>
    </source>
</evidence>
<dbReference type="InterPro" id="IPR008226">
    <property type="entry name" value="Mini3_fam"/>
</dbReference>
<keyword evidence="4" id="KW-0694">RNA-binding</keyword>
<sequence length="138" mass="15646">MLHYEHKVDEKILNSLALAYMGDAVYETYIRHHLIQKGAVKPHLLHKEATRFVSAKAQSKAVHFLLGTGKLTDEELAVVRRGRNAKSGTVPKNTDVQTYRYGTAFEALMGYLYLAGKKQRLEEIVIESIQFIEGEEGR</sequence>
<dbReference type="PIRSF" id="PIRSF005520">
    <property type="entry name" value="UCP005520"/>
    <property type="match status" value="1"/>
</dbReference>
<name>A0A372L8H1_9BACI</name>
<gene>
    <name evidence="4" type="primary">mrnC</name>
    <name evidence="6" type="ORF">D0466_18005</name>
</gene>
<keyword evidence="7" id="KW-1185">Reference proteome</keyword>
<dbReference type="Pfam" id="PF00636">
    <property type="entry name" value="Ribonuclease_3"/>
    <property type="match status" value="1"/>
</dbReference>
<comment type="subcellular location">
    <subcellularLocation>
        <location evidence="4">Cytoplasm</location>
    </subcellularLocation>
</comment>
<keyword evidence="4" id="KW-0690">Ribosome biogenesis</keyword>
<evidence type="ECO:0000256" key="4">
    <source>
        <dbReference type="HAMAP-Rule" id="MF_01468"/>
    </source>
</evidence>
<dbReference type="SMART" id="SM00535">
    <property type="entry name" value="RIBOc"/>
    <property type="match status" value="1"/>
</dbReference>
<keyword evidence="3 4" id="KW-0378">Hydrolase</keyword>
<dbReference type="RefSeq" id="WP_117323937.1">
    <property type="nucleotide sequence ID" value="NZ_QVTD01000015.1"/>
</dbReference>
<reference evidence="6 7" key="1">
    <citation type="submission" date="2018-08" db="EMBL/GenBank/DDBJ databases">
        <title>Bacillus chawlae sp. nov., Bacillus glennii sp. nov., and Bacillus saganii sp. nov. Isolated from the Vehicle Assembly Building at Kennedy Space Center where the Viking Spacecraft were Assembled.</title>
        <authorList>
            <person name="Seuylemezian A."/>
            <person name="Vaishampayan P."/>
        </authorList>
    </citation>
    <scope>NUCLEOTIDE SEQUENCE [LARGE SCALE GENOMIC DNA]</scope>
    <source>
        <strain evidence="6 7">V44-8</strain>
    </source>
</reference>
<dbReference type="Gene3D" id="1.10.1520.10">
    <property type="entry name" value="Ribonuclease III domain"/>
    <property type="match status" value="1"/>
</dbReference>
<dbReference type="PANTHER" id="PTHR34276:SF1">
    <property type="entry name" value="MINI-RIBONUCLEASE 3"/>
    <property type="match status" value="1"/>
</dbReference>
<evidence type="ECO:0000256" key="3">
    <source>
        <dbReference type="ARBA" id="ARBA00022801"/>
    </source>
</evidence>
<keyword evidence="1 4" id="KW-0540">Nuclease</keyword>
<comment type="cofactor">
    <cofactor evidence="4">
        <name>Mg(2+)</name>
        <dbReference type="ChEBI" id="CHEBI:18420"/>
    </cofactor>
</comment>
<dbReference type="PANTHER" id="PTHR34276">
    <property type="entry name" value="MINI-RIBONUCLEASE 3"/>
    <property type="match status" value="1"/>
</dbReference>
<evidence type="ECO:0000256" key="1">
    <source>
        <dbReference type="ARBA" id="ARBA00022722"/>
    </source>
</evidence>
<keyword evidence="4" id="KW-0699">rRNA-binding</keyword>
<dbReference type="EC" id="3.1.26.-" evidence="4"/>
<dbReference type="GO" id="GO:0004525">
    <property type="term" value="F:ribonuclease III activity"/>
    <property type="evidence" value="ECO:0007669"/>
    <property type="project" value="InterPro"/>
</dbReference>
<dbReference type="EMBL" id="QVTD01000015">
    <property type="protein sequence ID" value="RFU61378.1"/>
    <property type="molecule type" value="Genomic_DNA"/>
</dbReference>
<dbReference type="OrthoDB" id="46571at2"/>
<dbReference type="AlphaFoldDB" id="A0A372L8H1"/>
<keyword evidence="4" id="KW-0460">Magnesium</keyword>
<dbReference type="InterPro" id="IPR036389">
    <property type="entry name" value="RNase_III_sf"/>
</dbReference>
<keyword evidence="4" id="KW-0698">rRNA processing</keyword>
<evidence type="ECO:0000313" key="6">
    <source>
        <dbReference type="EMBL" id="RFU61378.1"/>
    </source>
</evidence>
<dbReference type="SUPFAM" id="SSF69065">
    <property type="entry name" value="RNase III domain-like"/>
    <property type="match status" value="1"/>
</dbReference>
<accession>A0A372L8H1</accession>
<comment type="similarity">
    <text evidence="4">Belongs to the MrnC RNase family.</text>
</comment>
<protein>
    <recommendedName>
        <fullName evidence="4">Mini-ribonuclease 3</fullName>
        <shortName evidence="4">Mini-3</shortName>
        <shortName evidence="4">Mini-RNase 3</shortName>
        <ecNumber evidence="4">3.1.26.-</ecNumber>
    </recommendedName>
    <alternativeName>
        <fullName evidence="4">Mini-RNase III</fullName>
        <shortName evidence="4">Mini-III</shortName>
    </alternativeName>
</protein>
<dbReference type="HAMAP" id="MF_01468">
    <property type="entry name" value="RNase_Mini_III"/>
    <property type="match status" value="1"/>
</dbReference>
<keyword evidence="4" id="KW-0963">Cytoplasm</keyword>